<proteinExistence type="predicted"/>
<dbReference type="Proteomes" id="UP000031668">
    <property type="component" value="Unassembled WGS sequence"/>
</dbReference>
<organism evidence="3 4">
    <name type="scientific">Thelohanellus kitauei</name>
    <name type="common">Myxosporean</name>
    <dbReference type="NCBI Taxonomy" id="669202"/>
    <lineage>
        <taxon>Eukaryota</taxon>
        <taxon>Metazoa</taxon>
        <taxon>Cnidaria</taxon>
        <taxon>Myxozoa</taxon>
        <taxon>Myxosporea</taxon>
        <taxon>Bivalvulida</taxon>
        <taxon>Platysporina</taxon>
        <taxon>Myxobolidae</taxon>
        <taxon>Thelohanellus</taxon>
    </lineage>
</organism>
<reference evidence="3 4" key="1">
    <citation type="journal article" date="2014" name="Genome Biol. Evol.">
        <title>The genome of the myxosporean Thelohanellus kitauei shows adaptations to nutrient acquisition within its fish host.</title>
        <authorList>
            <person name="Yang Y."/>
            <person name="Xiong J."/>
            <person name="Zhou Z."/>
            <person name="Huo F."/>
            <person name="Miao W."/>
            <person name="Ran C."/>
            <person name="Liu Y."/>
            <person name="Zhang J."/>
            <person name="Feng J."/>
            <person name="Wang M."/>
            <person name="Wang M."/>
            <person name="Wang L."/>
            <person name="Yao B."/>
        </authorList>
    </citation>
    <scope>NUCLEOTIDE SEQUENCE [LARGE SCALE GENOMIC DNA]</scope>
    <source>
        <strain evidence="3">Wuqing</strain>
    </source>
</reference>
<evidence type="ECO:0000313" key="4">
    <source>
        <dbReference type="Proteomes" id="UP000031668"/>
    </source>
</evidence>
<evidence type="ECO:0000313" key="3">
    <source>
        <dbReference type="EMBL" id="KII72604.1"/>
    </source>
</evidence>
<comment type="caution">
    <text evidence="2">Lacks conserved residue(s) required for the propagation of feature annotation.</text>
</comment>
<dbReference type="CDD" id="cd00112">
    <property type="entry name" value="LDLa"/>
    <property type="match status" value="1"/>
</dbReference>
<dbReference type="AlphaFoldDB" id="A0A0C2J469"/>
<comment type="caution">
    <text evidence="3">The sequence shown here is derived from an EMBL/GenBank/DDBJ whole genome shotgun (WGS) entry which is preliminary data.</text>
</comment>
<dbReference type="SUPFAM" id="SSF57424">
    <property type="entry name" value="LDL receptor-like module"/>
    <property type="match status" value="1"/>
</dbReference>
<feature type="disulfide bond" evidence="2">
    <location>
        <begin position="26"/>
        <end position="44"/>
    </location>
</feature>
<protein>
    <submittedName>
        <fullName evidence="3">Basement membrane-specific heparan sulfate proteoglycan core protein</fullName>
    </submittedName>
</protein>
<dbReference type="EMBL" id="JWZT01001161">
    <property type="protein sequence ID" value="KII72604.1"/>
    <property type="molecule type" value="Genomic_DNA"/>
</dbReference>
<dbReference type="PROSITE" id="PS50068">
    <property type="entry name" value="LDLRA_2"/>
    <property type="match status" value="1"/>
</dbReference>
<evidence type="ECO:0000256" key="1">
    <source>
        <dbReference type="ARBA" id="ARBA00023157"/>
    </source>
</evidence>
<keyword evidence="1 2" id="KW-1015">Disulfide bond</keyword>
<sequence>MDCKDGTDELSCTETTVCVANEYFTCDNGKKHCMSKACDGVNDCQDQRDETMFCGILECYSDEDFNIKDLSVRTKAGGKVSFVFESGYESEEKDIKIYSLSKGAYVATETSSDDEVVIGDHSNCERYAVIVKQEDRIIKYRHYTYAPREGFDSPTRVIFDADSNTLKWRATSLPCFAPTFYIECLDTNGAKSKTFSTHNFLNLSPQLPASCQVASCPNAVFGPSCSPFSAKVVFSEANKEKSS</sequence>
<dbReference type="InterPro" id="IPR002172">
    <property type="entry name" value="LDrepeatLR_classA_rpt"/>
</dbReference>
<keyword evidence="4" id="KW-1185">Reference proteome</keyword>
<dbReference type="SMART" id="SM00192">
    <property type="entry name" value="LDLa"/>
    <property type="match status" value="1"/>
</dbReference>
<accession>A0A0C2J469</accession>
<evidence type="ECO:0000256" key="2">
    <source>
        <dbReference type="PROSITE-ProRule" id="PRU00124"/>
    </source>
</evidence>
<gene>
    <name evidence="3" type="ORF">RF11_06436</name>
</gene>
<dbReference type="Gene3D" id="4.10.400.10">
    <property type="entry name" value="Low-density Lipoprotein Receptor"/>
    <property type="match status" value="1"/>
</dbReference>
<dbReference type="InterPro" id="IPR036055">
    <property type="entry name" value="LDL_receptor-like_sf"/>
</dbReference>
<name>A0A0C2J469_THEKT</name>